<keyword evidence="1" id="KW-0732">Signal</keyword>
<proteinExistence type="predicted"/>
<gene>
    <name evidence="3" type="ORF">ACFO4E_08110</name>
</gene>
<dbReference type="SUPFAM" id="SSF53850">
    <property type="entry name" value="Periplasmic binding protein-like II"/>
    <property type="match status" value="1"/>
</dbReference>
<dbReference type="PANTHER" id="PTHR30290">
    <property type="entry name" value="PERIPLASMIC BINDING COMPONENT OF ABC TRANSPORTER"/>
    <property type="match status" value="1"/>
</dbReference>
<dbReference type="PANTHER" id="PTHR30290:SF82">
    <property type="entry name" value="ABC-TYPE DIPEPTIDE_OLIGOPEPTIDE TRANSPORT SYSTEM, PERIPLASMIC COMPONENT"/>
    <property type="match status" value="1"/>
</dbReference>
<dbReference type="InterPro" id="IPR039424">
    <property type="entry name" value="SBP_5"/>
</dbReference>
<dbReference type="RefSeq" id="WP_378572449.1">
    <property type="nucleotide sequence ID" value="NZ_JBHSFQ010000005.1"/>
</dbReference>
<reference evidence="4" key="1">
    <citation type="journal article" date="2019" name="Int. J. Syst. Evol. Microbiol.">
        <title>The Global Catalogue of Microorganisms (GCM) 10K type strain sequencing project: providing services to taxonomists for standard genome sequencing and annotation.</title>
        <authorList>
            <consortium name="The Broad Institute Genomics Platform"/>
            <consortium name="The Broad Institute Genome Sequencing Center for Infectious Disease"/>
            <person name="Wu L."/>
            <person name="Ma J."/>
        </authorList>
    </citation>
    <scope>NUCLEOTIDE SEQUENCE [LARGE SCALE GENOMIC DNA]</scope>
    <source>
        <strain evidence="4">XZYJ18</strain>
    </source>
</reference>
<evidence type="ECO:0000259" key="2">
    <source>
        <dbReference type="Pfam" id="PF00496"/>
    </source>
</evidence>
<dbReference type="PROSITE" id="PS51257">
    <property type="entry name" value="PROKAR_LIPOPROTEIN"/>
    <property type="match status" value="1"/>
</dbReference>
<name>A0ABV9DTY2_9ACTN</name>
<evidence type="ECO:0000313" key="4">
    <source>
        <dbReference type="Proteomes" id="UP001595923"/>
    </source>
</evidence>
<dbReference type="InterPro" id="IPR000914">
    <property type="entry name" value="SBP_5_dom"/>
</dbReference>
<dbReference type="InterPro" id="IPR030678">
    <property type="entry name" value="Peptide/Ni-bd"/>
</dbReference>
<comment type="caution">
    <text evidence="3">The sequence shown here is derived from an EMBL/GenBank/DDBJ whole genome shotgun (WGS) entry which is preliminary data.</text>
</comment>
<dbReference type="Gene3D" id="3.40.190.10">
    <property type="entry name" value="Periplasmic binding protein-like II"/>
    <property type="match status" value="1"/>
</dbReference>
<evidence type="ECO:0000256" key="1">
    <source>
        <dbReference type="SAM" id="SignalP"/>
    </source>
</evidence>
<dbReference type="CDD" id="cd08509">
    <property type="entry name" value="PBP2_TmCBP_oligosaccharides_like"/>
    <property type="match status" value="1"/>
</dbReference>
<feature type="domain" description="Solute-binding protein family 5" evidence="2">
    <location>
        <begin position="79"/>
        <end position="457"/>
    </location>
</feature>
<keyword evidence="4" id="KW-1185">Reference proteome</keyword>
<sequence>MRKRLKWLSALLAVGMAASACSGDGGGSGGYPREETLYTTGTQWGPPNNWNPIMNWAYTTGTTGYVYEPLFLYDPQQDEYIPWLAENGEWTGEDTYEVTVRDGVQWSDGTPLTAADVVFTAELGRMESVPYHNLWEWLESAEAVDDRTARFTFSDPRHQEWANWIYANPIVPRHLWEDRSEQEVTAAANEEPVGTGPYLYETHSEDRMVWAENDGWWARDQLDLDVAPSYIVDIVSSSNEVAQGLLLQNDIDISNNFLPGIDQVLNGGSGITSYYAEPPYMVPANTAWLVPNTEREPLDDPAFRRALANSVDVAQIVAGPYGDLVEPADPTGLLPIWDDYVDGATVEEQGFGHDPAEAESLLADAGYRDTDGDGMVETPDGDPVELTLIVPSGWTDWMEAARIIAEGAQAVGIDLTADFPDDPALRDARETGDFDLLINNERQMSNTPWTYYDYIFRTPVLERQTTVNFARYENEDAWELVQELSRTPVEDTDAMRATIAELQEIQLTDMPVIPLWYNGMWSQVSNETWTNWPSSADGDPHHLPTTWRNYNQLGAVLTLTEIRPAG</sequence>
<protein>
    <submittedName>
        <fullName evidence="3">ABC transporter substrate-binding protein</fullName>
    </submittedName>
</protein>
<dbReference type="Gene3D" id="3.10.105.10">
    <property type="entry name" value="Dipeptide-binding Protein, Domain 3"/>
    <property type="match status" value="1"/>
</dbReference>
<organism evidence="3 4">
    <name type="scientific">Nocardiopsis mangrovi</name>
    <dbReference type="NCBI Taxonomy" id="1179818"/>
    <lineage>
        <taxon>Bacteria</taxon>
        <taxon>Bacillati</taxon>
        <taxon>Actinomycetota</taxon>
        <taxon>Actinomycetes</taxon>
        <taxon>Streptosporangiales</taxon>
        <taxon>Nocardiopsidaceae</taxon>
        <taxon>Nocardiopsis</taxon>
    </lineage>
</organism>
<dbReference type="Proteomes" id="UP001595923">
    <property type="component" value="Unassembled WGS sequence"/>
</dbReference>
<dbReference type="EMBL" id="JBHSFQ010000005">
    <property type="protein sequence ID" value="MFC4561819.1"/>
    <property type="molecule type" value="Genomic_DNA"/>
</dbReference>
<dbReference type="PIRSF" id="PIRSF002741">
    <property type="entry name" value="MppA"/>
    <property type="match status" value="1"/>
</dbReference>
<accession>A0ABV9DTY2</accession>
<dbReference type="Gene3D" id="3.90.76.10">
    <property type="entry name" value="Dipeptide-binding Protein, Domain 1"/>
    <property type="match status" value="1"/>
</dbReference>
<feature type="chain" id="PRO_5046910399" evidence="1">
    <location>
        <begin position="23"/>
        <end position="566"/>
    </location>
</feature>
<feature type="signal peptide" evidence="1">
    <location>
        <begin position="1"/>
        <end position="22"/>
    </location>
</feature>
<evidence type="ECO:0000313" key="3">
    <source>
        <dbReference type="EMBL" id="MFC4561819.1"/>
    </source>
</evidence>
<dbReference type="Pfam" id="PF00496">
    <property type="entry name" value="SBP_bac_5"/>
    <property type="match status" value="1"/>
</dbReference>